<dbReference type="AlphaFoldDB" id="A0A0F9CBZ4"/>
<evidence type="ECO:0008006" key="3">
    <source>
        <dbReference type="Google" id="ProtNLM"/>
    </source>
</evidence>
<organism evidence="2">
    <name type="scientific">marine sediment metagenome</name>
    <dbReference type="NCBI Taxonomy" id="412755"/>
    <lineage>
        <taxon>unclassified sequences</taxon>
        <taxon>metagenomes</taxon>
        <taxon>ecological metagenomes</taxon>
    </lineage>
</organism>
<evidence type="ECO:0000256" key="1">
    <source>
        <dbReference type="ARBA" id="ARBA00022649"/>
    </source>
</evidence>
<dbReference type="EMBL" id="LAZR01047430">
    <property type="protein sequence ID" value="KKK94236.1"/>
    <property type="molecule type" value="Genomic_DNA"/>
</dbReference>
<name>A0A0F9CBZ4_9ZZZZ</name>
<evidence type="ECO:0000313" key="2">
    <source>
        <dbReference type="EMBL" id="KKK94236.1"/>
    </source>
</evidence>
<dbReference type="Gene3D" id="3.30.2310.20">
    <property type="entry name" value="RelE-like"/>
    <property type="match status" value="1"/>
</dbReference>
<dbReference type="InterPro" id="IPR035093">
    <property type="entry name" value="RelE/ParE_toxin_dom_sf"/>
</dbReference>
<protein>
    <recommendedName>
        <fullName evidence="3">Type II toxin-antitoxin system RelE/ParE family toxin</fullName>
    </recommendedName>
</protein>
<sequence>MAKRKIIWSHNKARIKLTEILDYYYERNKSKTYSIRLQKEIQKSIRLLVKQPSIGIKTDDQSIRALIIGDYIIFYESAKDQIIIHSLWDCRQNPEDIILK</sequence>
<accession>A0A0F9CBZ4</accession>
<proteinExistence type="predicted"/>
<keyword evidence="1" id="KW-1277">Toxin-antitoxin system</keyword>
<gene>
    <name evidence="2" type="ORF">LCGC14_2684860</name>
</gene>
<comment type="caution">
    <text evidence="2">The sequence shown here is derived from an EMBL/GenBank/DDBJ whole genome shotgun (WGS) entry which is preliminary data.</text>
</comment>
<reference evidence="2" key="1">
    <citation type="journal article" date="2015" name="Nature">
        <title>Complex archaea that bridge the gap between prokaryotes and eukaryotes.</title>
        <authorList>
            <person name="Spang A."/>
            <person name="Saw J.H."/>
            <person name="Jorgensen S.L."/>
            <person name="Zaremba-Niedzwiedzka K."/>
            <person name="Martijn J."/>
            <person name="Lind A.E."/>
            <person name="van Eijk R."/>
            <person name="Schleper C."/>
            <person name="Guy L."/>
            <person name="Ettema T.J."/>
        </authorList>
    </citation>
    <scope>NUCLEOTIDE SEQUENCE</scope>
</reference>
<dbReference type="InterPro" id="IPR007712">
    <property type="entry name" value="RelE/ParE_toxin"/>
</dbReference>
<dbReference type="Pfam" id="PF05016">
    <property type="entry name" value="ParE_toxin"/>
    <property type="match status" value="1"/>
</dbReference>